<evidence type="ECO:0000313" key="4">
    <source>
        <dbReference type="EMBL" id="CAL1287883.1"/>
    </source>
</evidence>
<dbReference type="PROSITE" id="PS50005">
    <property type="entry name" value="TPR"/>
    <property type="match status" value="2"/>
</dbReference>
<dbReference type="PANTHER" id="PTHR12558:SF36">
    <property type="entry name" value="ANAPHASE-PROMOTING COMPLEX SUBUNIT 7"/>
    <property type="match status" value="1"/>
</dbReference>
<evidence type="ECO:0000256" key="1">
    <source>
        <dbReference type="ARBA" id="ARBA00022803"/>
    </source>
</evidence>
<evidence type="ECO:0000256" key="3">
    <source>
        <dbReference type="SAM" id="MobiDB-lite"/>
    </source>
</evidence>
<dbReference type="GO" id="GO:0045842">
    <property type="term" value="P:positive regulation of mitotic metaphase/anaphase transition"/>
    <property type="evidence" value="ECO:0007669"/>
    <property type="project" value="TreeGrafter"/>
</dbReference>
<dbReference type="EMBL" id="CAXIEN010000223">
    <property type="protein sequence ID" value="CAL1287883.1"/>
    <property type="molecule type" value="Genomic_DNA"/>
</dbReference>
<dbReference type="SUPFAM" id="SSF48452">
    <property type="entry name" value="TPR-like"/>
    <property type="match status" value="2"/>
</dbReference>
<gene>
    <name evidence="4" type="ORF">LARSCL_LOCUS15074</name>
</gene>
<keyword evidence="5" id="KW-1185">Reference proteome</keyword>
<evidence type="ECO:0000256" key="2">
    <source>
        <dbReference type="PROSITE-ProRule" id="PRU00339"/>
    </source>
</evidence>
<dbReference type="Pfam" id="PF13176">
    <property type="entry name" value="TPR_7"/>
    <property type="match status" value="1"/>
</dbReference>
<dbReference type="GO" id="GO:0005680">
    <property type="term" value="C:anaphase-promoting complex"/>
    <property type="evidence" value="ECO:0007669"/>
    <property type="project" value="TreeGrafter"/>
</dbReference>
<protein>
    <recommendedName>
        <fullName evidence="6">Anaphase-promoting complex subunit 7</fullName>
    </recommendedName>
</protein>
<reference evidence="4 5" key="1">
    <citation type="submission" date="2024-04" db="EMBL/GenBank/DDBJ databases">
        <authorList>
            <person name="Rising A."/>
            <person name="Reimegard J."/>
            <person name="Sonavane S."/>
            <person name="Akerstrom W."/>
            <person name="Nylinder S."/>
            <person name="Hedman E."/>
            <person name="Kallberg Y."/>
        </authorList>
    </citation>
    <scope>NUCLEOTIDE SEQUENCE [LARGE SCALE GENOMIC DNA]</scope>
</reference>
<keyword evidence="1 2" id="KW-0802">TPR repeat</keyword>
<dbReference type="GO" id="GO:0051301">
    <property type="term" value="P:cell division"/>
    <property type="evidence" value="ECO:0007669"/>
    <property type="project" value="TreeGrafter"/>
</dbReference>
<feature type="region of interest" description="Disordered" evidence="3">
    <location>
        <begin position="499"/>
        <end position="550"/>
    </location>
</feature>
<evidence type="ECO:0000313" key="5">
    <source>
        <dbReference type="Proteomes" id="UP001497382"/>
    </source>
</evidence>
<dbReference type="Proteomes" id="UP001497382">
    <property type="component" value="Unassembled WGS sequence"/>
</dbReference>
<accession>A0AAV2AYA6</accession>
<dbReference type="PANTHER" id="PTHR12558">
    <property type="entry name" value="CELL DIVISION CYCLE 16,23,27"/>
    <property type="match status" value="1"/>
</dbReference>
<dbReference type="Pfam" id="PF14559">
    <property type="entry name" value="TPR_19"/>
    <property type="match status" value="1"/>
</dbReference>
<sequence length="550" mass="61786">MAFYDQLKMLYDQGLYSNVSSLANMILTVSESTPDLLTFSTKYQTYVYYADSLLNLKEFKKAEAMYKKALQLKKSLAKTKGKTQPFLMSEVTSEVDVKYKAHLCLVNLKQHSQAAALLDTIPAKQRTSCVNMALAKLNHQNGNERVAITSYKEVLRECPFAVDAALGLLTLGVKAAEVASLMLNNSINAANIDWLSLWIKGHSHLHAKELSLAISAFKQIDIKTHLRDNTDVLVSLGEAYYYNGDFQNAMAVLERAHCLDSLLIKGMDIYAAILAKEKKLKDLESLATRLISVNENVPEPWIVMGYFCLAVKKGTKALNFAQKALNLAPRYIEALLLKGTILFELKKTQDALTYFGEAFKICPLRYETVKGLVDCYLLLHRNREASAVIGNACKNFGHSARILTLCATVMSKDPLQAEKAKPILEKALKQDPTYLNAVYLLASIYEQERLYEKGIELLKKHMEQQTSCRLHQMLGDFLARTNEHEKALHHFSIALNMDPSNHKAAEGSQRVEQNPESSESYEVDDIADSENEADLEESEVEAVWSDVEYN</sequence>
<dbReference type="InterPro" id="IPR011990">
    <property type="entry name" value="TPR-like_helical_dom_sf"/>
</dbReference>
<proteinExistence type="predicted"/>
<comment type="caution">
    <text evidence="4">The sequence shown here is derived from an EMBL/GenBank/DDBJ whole genome shotgun (WGS) entry which is preliminary data.</text>
</comment>
<feature type="repeat" description="TPR" evidence="2">
    <location>
        <begin position="230"/>
        <end position="263"/>
    </location>
</feature>
<dbReference type="AlphaFoldDB" id="A0AAV2AYA6"/>
<dbReference type="Gene3D" id="1.25.40.10">
    <property type="entry name" value="Tetratricopeptide repeat domain"/>
    <property type="match status" value="4"/>
</dbReference>
<dbReference type="InterPro" id="IPR019734">
    <property type="entry name" value="TPR_rpt"/>
</dbReference>
<organism evidence="4 5">
    <name type="scientific">Larinioides sclopetarius</name>
    <dbReference type="NCBI Taxonomy" id="280406"/>
    <lineage>
        <taxon>Eukaryota</taxon>
        <taxon>Metazoa</taxon>
        <taxon>Ecdysozoa</taxon>
        <taxon>Arthropoda</taxon>
        <taxon>Chelicerata</taxon>
        <taxon>Arachnida</taxon>
        <taxon>Araneae</taxon>
        <taxon>Araneomorphae</taxon>
        <taxon>Entelegynae</taxon>
        <taxon>Araneoidea</taxon>
        <taxon>Araneidae</taxon>
        <taxon>Larinioides</taxon>
    </lineage>
</organism>
<dbReference type="GO" id="GO:0016567">
    <property type="term" value="P:protein ubiquitination"/>
    <property type="evidence" value="ECO:0007669"/>
    <property type="project" value="TreeGrafter"/>
</dbReference>
<dbReference type="SMART" id="SM00028">
    <property type="entry name" value="TPR"/>
    <property type="match status" value="5"/>
</dbReference>
<feature type="compositionally biased region" description="Acidic residues" evidence="3">
    <location>
        <begin position="519"/>
        <end position="540"/>
    </location>
</feature>
<name>A0AAV2AYA6_9ARAC</name>
<dbReference type="Pfam" id="PF13181">
    <property type="entry name" value="TPR_8"/>
    <property type="match status" value="1"/>
</dbReference>
<feature type="repeat" description="TPR" evidence="2">
    <location>
        <begin position="468"/>
        <end position="501"/>
    </location>
</feature>
<evidence type="ECO:0008006" key="6">
    <source>
        <dbReference type="Google" id="ProtNLM"/>
    </source>
</evidence>